<keyword evidence="5 7" id="KW-1133">Transmembrane helix</keyword>
<dbReference type="Pfam" id="PF07681">
    <property type="entry name" value="DoxX"/>
    <property type="match status" value="1"/>
</dbReference>
<dbReference type="GO" id="GO:0005886">
    <property type="term" value="C:plasma membrane"/>
    <property type="evidence" value="ECO:0007669"/>
    <property type="project" value="UniProtKB-SubCell"/>
</dbReference>
<evidence type="ECO:0008006" key="10">
    <source>
        <dbReference type="Google" id="ProtNLM"/>
    </source>
</evidence>
<proteinExistence type="inferred from homology"/>
<dbReference type="STRING" id="1850254.LPB137_09260"/>
<keyword evidence="6 7" id="KW-0472">Membrane</keyword>
<evidence type="ECO:0000256" key="2">
    <source>
        <dbReference type="ARBA" id="ARBA00006679"/>
    </source>
</evidence>
<evidence type="ECO:0000256" key="7">
    <source>
        <dbReference type="SAM" id="Phobius"/>
    </source>
</evidence>
<feature type="transmembrane region" description="Helical" evidence="7">
    <location>
        <begin position="106"/>
        <end position="124"/>
    </location>
</feature>
<reference evidence="8 9" key="1">
    <citation type="submission" date="2017-01" db="EMBL/GenBank/DDBJ databases">
        <title>Genome sequencing of Arcobacter sp. LPB0137.</title>
        <authorList>
            <person name="Lee G.-W."/>
            <person name="Yi H."/>
        </authorList>
    </citation>
    <scope>NUCLEOTIDE SEQUENCE [LARGE SCALE GENOMIC DNA]</scope>
    <source>
        <strain evidence="8 9">LPB0137</strain>
    </source>
</reference>
<evidence type="ECO:0000256" key="5">
    <source>
        <dbReference type="ARBA" id="ARBA00022989"/>
    </source>
</evidence>
<organism evidence="8 9">
    <name type="scientific">Poseidonibacter parvus</name>
    <dbReference type="NCBI Taxonomy" id="1850254"/>
    <lineage>
        <taxon>Bacteria</taxon>
        <taxon>Pseudomonadati</taxon>
        <taxon>Campylobacterota</taxon>
        <taxon>Epsilonproteobacteria</taxon>
        <taxon>Campylobacterales</taxon>
        <taxon>Arcobacteraceae</taxon>
        <taxon>Poseidonibacter</taxon>
    </lineage>
</organism>
<accession>A0A1P8KNB8</accession>
<gene>
    <name evidence="8" type="ORF">LPB137_09260</name>
</gene>
<evidence type="ECO:0000256" key="6">
    <source>
        <dbReference type="ARBA" id="ARBA00023136"/>
    </source>
</evidence>
<sequence length="141" mass="16106">MNDTKQKTLELAYLILRLTMGVNMLTHGIARMLNLEGFNTWMIGQFSKTILPEFMVSISSYLIPFVELIIGILLILGLFTSRTLLVGALLIVALVFGSGLQENWNIMSSQMIYAIFFFILSYFIELNRYSIDAIREKVELL</sequence>
<evidence type="ECO:0000313" key="8">
    <source>
        <dbReference type="EMBL" id="APW66028.1"/>
    </source>
</evidence>
<evidence type="ECO:0000256" key="4">
    <source>
        <dbReference type="ARBA" id="ARBA00022692"/>
    </source>
</evidence>
<evidence type="ECO:0000313" key="9">
    <source>
        <dbReference type="Proteomes" id="UP000186074"/>
    </source>
</evidence>
<dbReference type="EMBL" id="CP019070">
    <property type="protein sequence ID" value="APW66028.1"/>
    <property type="molecule type" value="Genomic_DNA"/>
</dbReference>
<comment type="subcellular location">
    <subcellularLocation>
        <location evidence="1">Cell membrane</location>
        <topology evidence="1">Multi-pass membrane protein</topology>
    </subcellularLocation>
</comment>
<dbReference type="RefSeq" id="WP_076087321.1">
    <property type="nucleotide sequence ID" value="NZ_CP019070.1"/>
</dbReference>
<keyword evidence="3" id="KW-1003">Cell membrane</keyword>
<dbReference type="InterPro" id="IPR032808">
    <property type="entry name" value="DoxX"/>
</dbReference>
<dbReference type="Proteomes" id="UP000186074">
    <property type="component" value="Chromosome"/>
</dbReference>
<comment type="similarity">
    <text evidence="2">Belongs to the DoxX family.</text>
</comment>
<dbReference type="KEGG" id="alp:LPB137_09260"/>
<dbReference type="OrthoDB" id="5295149at2"/>
<dbReference type="PANTHER" id="PTHR33452:SF1">
    <property type="entry name" value="INNER MEMBRANE PROTEIN YPHA-RELATED"/>
    <property type="match status" value="1"/>
</dbReference>
<keyword evidence="4 7" id="KW-0812">Transmembrane</keyword>
<name>A0A1P8KNB8_9BACT</name>
<protein>
    <recommendedName>
        <fullName evidence="10">DoxX family protein</fullName>
    </recommendedName>
</protein>
<feature type="transmembrane region" description="Helical" evidence="7">
    <location>
        <begin position="12"/>
        <end position="34"/>
    </location>
</feature>
<evidence type="ECO:0000256" key="1">
    <source>
        <dbReference type="ARBA" id="ARBA00004651"/>
    </source>
</evidence>
<dbReference type="PANTHER" id="PTHR33452">
    <property type="entry name" value="OXIDOREDUCTASE CATD-RELATED"/>
    <property type="match status" value="1"/>
</dbReference>
<feature type="transmembrane region" description="Helical" evidence="7">
    <location>
        <begin position="54"/>
        <end position="76"/>
    </location>
</feature>
<evidence type="ECO:0000256" key="3">
    <source>
        <dbReference type="ARBA" id="ARBA00022475"/>
    </source>
</evidence>
<dbReference type="InterPro" id="IPR051907">
    <property type="entry name" value="DoxX-like_oxidoreductase"/>
</dbReference>
<feature type="transmembrane region" description="Helical" evidence="7">
    <location>
        <begin position="83"/>
        <end position="100"/>
    </location>
</feature>
<keyword evidence="9" id="KW-1185">Reference proteome</keyword>
<dbReference type="AlphaFoldDB" id="A0A1P8KNB8"/>